<accession>A0ABR9Y7V1</accession>
<evidence type="ECO:0000313" key="3">
    <source>
        <dbReference type="Proteomes" id="UP000623107"/>
    </source>
</evidence>
<organism evidence="2 3">
    <name type="scientific">Gluconobacter vitians</name>
    <dbReference type="NCBI Taxonomy" id="2728102"/>
    <lineage>
        <taxon>Bacteria</taxon>
        <taxon>Pseudomonadati</taxon>
        <taxon>Pseudomonadota</taxon>
        <taxon>Alphaproteobacteria</taxon>
        <taxon>Acetobacterales</taxon>
        <taxon>Acetobacteraceae</taxon>
        <taxon>Gluconobacter</taxon>
    </lineage>
</organism>
<dbReference type="EMBL" id="JABCQG010000011">
    <property type="protein sequence ID" value="MBF0859484.1"/>
    <property type="molecule type" value="Genomic_DNA"/>
</dbReference>
<protein>
    <recommendedName>
        <fullName evidence="4">Lipoprotein</fullName>
    </recommendedName>
</protein>
<feature type="compositionally biased region" description="Gly residues" evidence="1">
    <location>
        <begin position="58"/>
        <end position="88"/>
    </location>
</feature>
<sequence length="88" mass="9246">MWPCILEPEIFSVELFMKKIVALVLGAGLSLSLAACDGPYDGRRDGGHHHHRHDDRGYGGQNMGGPGMNGGGMNGQGMNGGPGRQGGW</sequence>
<evidence type="ECO:0008006" key="4">
    <source>
        <dbReference type="Google" id="ProtNLM"/>
    </source>
</evidence>
<reference evidence="3" key="1">
    <citation type="submission" date="2020-04" db="EMBL/GenBank/DDBJ databases">
        <title>Description of novel Gluconacetobacter.</title>
        <authorList>
            <person name="Sombolestani A."/>
        </authorList>
    </citation>
    <scope>NUCLEOTIDE SEQUENCE [LARGE SCALE GENOMIC DNA]</scope>
    <source>
        <strain evidence="3">LMG 31484</strain>
    </source>
</reference>
<reference evidence="2 3" key="2">
    <citation type="submission" date="2020-11" db="EMBL/GenBank/DDBJ databases">
        <title>Description of novel Gluconobacter species.</title>
        <authorList>
            <person name="Cleenwerck I."/>
            <person name="Cnockaert M."/>
            <person name="Borremans W."/>
            <person name="Wieme A.D."/>
            <person name="De Vuyst L."/>
            <person name="Vandamme P."/>
        </authorList>
    </citation>
    <scope>NUCLEOTIDE SEQUENCE [LARGE SCALE GENOMIC DNA]</scope>
    <source>
        <strain evidence="2 3">LMG 31484</strain>
    </source>
</reference>
<proteinExistence type="predicted"/>
<dbReference type="Proteomes" id="UP000623107">
    <property type="component" value="Unassembled WGS sequence"/>
</dbReference>
<evidence type="ECO:0000256" key="1">
    <source>
        <dbReference type="SAM" id="MobiDB-lite"/>
    </source>
</evidence>
<gene>
    <name evidence="2" type="ORF">HKD24_09675</name>
</gene>
<comment type="caution">
    <text evidence="2">The sequence shown here is derived from an EMBL/GenBank/DDBJ whole genome shotgun (WGS) entry which is preliminary data.</text>
</comment>
<evidence type="ECO:0000313" key="2">
    <source>
        <dbReference type="EMBL" id="MBF0859484.1"/>
    </source>
</evidence>
<name>A0ABR9Y7V1_9PROT</name>
<feature type="region of interest" description="Disordered" evidence="1">
    <location>
        <begin position="40"/>
        <end position="88"/>
    </location>
</feature>
<keyword evidence="3" id="KW-1185">Reference proteome</keyword>